<dbReference type="EMBL" id="VATY01000001">
    <property type="protein sequence ID" value="TMM58350.1"/>
    <property type="molecule type" value="Genomic_DNA"/>
</dbReference>
<organism evidence="2 3">
    <name type="scientific">Maribacter algarum</name>
    <name type="common">ex Zhang et al. 2020</name>
    <dbReference type="NCBI Taxonomy" id="2578118"/>
    <lineage>
        <taxon>Bacteria</taxon>
        <taxon>Pseudomonadati</taxon>
        <taxon>Bacteroidota</taxon>
        <taxon>Flavobacteriia</taxon>
        <taxon>Flavobacteriales</taxon>
        <taxon>Flavobacteriaceae</taxon>
        <taxon>Maribacter</taxon>
    </lineage>
</organism>
<dbReference type="RefSeq" id="WP_138656283.1">
    <property type="nucleotide sequence ID" value="NZ_VATY01000001.1"/>
</dbReference>
<comment type="caution">
    <text evidence="2">The sequence shown here is derived from an EMBL/GenBank/DDBJ whole genome shotgun (WGS) entry which is preliminary data.</text>
</comment>
<sequence>MNFSRIQVAILLSILFISCQNEAGKKSDIEPNNKVFPSTEYQKTKKSVPKSERQKPVEKQLDKELKKKKLKAMDTLKPVVALP</sequence>
<evidence type="ECO:0000313" key="3">
    <source>
        <dbReference type="Proteomes" id="UP000310314"/>
    </source>
</evidence>
<feature type="region of interest" description="Disordered" evidence="1">
    <location>
        <begin position="25"/>
        <end position="60"/>
    </location>
</feature>
<gene>
    <name evidence="2" type="ORF">FEE95_02660</name>
</gene>
<feature type="compositionally biased region" description="Basic and acidic residues" evidence="1">
    <location>
        <begin position="49"/>
        <end position="60"/>
    </location>
</feature>
<evidence type="ECO:0000256" key="1">
    <source>
        <dbReference type="SAM" id="MobiDB-lite"/>
    </source>
</evidence>
<proteinExistence type="predicted"/>
<dbReference type="PROSITE" id="PS51257">
    <property type="entry name" value="PROKAR_LIPOPROTEIN"/>
    <property type="match status" value="1"/>
</dbReference>
<protein>
    <recommendedName>
        <fullName evidence="4">Lipoprotein</fullName>
    </recommendedName>
</protein>
<reference evidence="2 3" key="1">
    <citation type="submission" date="2019-05" db="EMBL/GenBank/DDBJ databases">
        <authorList>
            <person name="Zhang J.-Y."/>
            <person name="Feg X."/>
            <person name="Du Z.-J."/>
        </authorList>
    </citation>
    <scope>NUCLEOTIDE SEQUENCE [LARGE SCALE GENOMIC DNA]</scope>
    <source>
        <strain evidence="2 3">RZ26</strain>
    </source>
</reference>
<evidence type="ECO:0008006" key="4">
    <source>
        <dbReference type="Google" id="ProtNLM"/>
    </source>
</evidence>
<dbReference type="AlphaFoldDB" id="A0A5S3PTT7"/>
<dbReference type="Proteomes" id="UP000310314">
    <property type="component" value="Unassembled WGS sequence"/>
</dbReference>
<name>A0A5S3PTT7_9FLAO</name>
<accession>A0A5S3PTT7</accession>
<evidence type="ECO:0000313" key="2">
    <source>
        <dbReference type="EMBL" id="TMM58350.1"/>
    </source>
</evidence>
<keyword evidence="3" id="KW-1185">Reference proteome</keyword>